<name>A0A175WI82_9PEZI</name>
<dbReference type="CDD" id="cd05120">
    <property type="entry name" value="APH_ChoK_like"/>
    <property type="match status" value="1"/>
</dbReference>
<dbReference type="Gene3D" id="3.90.1200.10">
    <property type="match status" value="1"/>
</dbReference>
<dbReference type="Proteomes" id="UP000078237">
    <property type="component" value="Unassembled WGS sequence"/>
</dbReference>
<dbReference type="EMBL" id="LCTW02000003">
    <property type="protein sequence ID" value="KXX83131.1"/>
    <property type="molecule type" value="Genomic_DNA"/>
</dbReference>
<feature type="region of interest" description="Disordered" evidence="1">
    <location>
        <begin position="17"/>
        <end position="37"/>
    </location>
</feature>
<dbReference type="AlphaFoldDB" id="A0A175WI82"/>
<proteinExistence type="predicted"/>
<dbReference type="PANTHER" id="PTHR21310:SF58">
    <property type="entry name" value="AMINOGLYCOSIDE PHOSPHOTRANSFERASE DOMAIN-CONTAINING PROTEIN"/>
    <property type="match status" value="1"/>
</dbReference>
<dbReference type="Pfam" id="PF01636">
    <property type="entry name" value="APH"/>
    <property type="match status" value="1"/>
</dbReference>
<comment type="caution">
    <text evidence="3">The sequence shown here is derived from an EMBL/GenBank/DDBJ whole genome shotgun (WGS) entry which is preliminary data.</text>
</comment>
<keyword evidence="4" id="KW-1185">Reference proteome</keyword>
<evidence type="ECO:0000259" key="2">
    <source>
        <dbReference type="Pfam" id="PF01636"/>
    </source>
</evidence>
<gene>
    <name evidence="3" type="ORF">MMYC01_200349</name>
</gene>
<dbReference type="InterPro" id="IPR051678">
    <property type="entry name" value="AGP_Transferase"/>
</dbReference>
<dbReference type="PANTHER" id="PTHR21310">
    <property type="entry name" value="AMINOGLYCOSIDE PHOSPHOTRANSFERASE-RELATED-RELATED"/>
    <property type="match status" value="1"/>
</dbReference>
<dbReference type="VEuPathDB" id="FungiDB:MMYC01_200349"/>
<dbReference type="SUPFAM" id="SSF56112">
    <property type="entry name" value="Protein kinase-like (PK-like)"/>
    <property type="match status" value="1"/>
</dbReference>
<accession>A0A175WI82</accession>
<sequence>MAFDSTTNPKRELHNCLLNMDAPPEPDDQNRLVGSSVGKEIDEARKLANTSTLNRLASKLKANPAADLAQALKQQADAYPQLRRRLEQAAQEKATAKSSDSDSDSGPEHRPGKASPSNAQLHPFLIEAPIEISHALDQRIITLLSLTGPQNALELAAHINKAIGNAEVLWRLHGTVVLGLSASVVVKIGTSLDPDEAANLRYINAHVPDVPAPSFLGCLKAGRKTYHFMSRAVGVTLESVWPDLSVEHKTSIKMQLNSIFRVLRKEHGDRRKFGGFISAICKDTRRHQRVSESTIHTETQFNDFLSHKPGRTPTPWITMLRSVMPDDHRLVMTHGDLHPRNIMVRWEWADEDGANLNGGEKKRIRITALIDWEMSGWYPEYWEFVKALSTINTRGKLSDWFEYLPTDAIGIWPVELSIDSLLDRWLA</sequence>
<dbReference type="InterPro" id="IPR002575">
    <property type="entry name" value="Aminoglycoside_PTrfase"/>
</dbReference>
<organism evidence="3 4">
    <name type="scientific">Madurella mycetomatis</name>
    <dbReference type="NCBI Taxonomy" id="100816"/>
    <lineage>
        <taxon>Eukaryota</taxon>
        <taxon>Fungi</taxon>
        <taxon>Dikarya</taxon>
        <taxon>Ascomycota</taxon>
        <taxon>Pezizomycotina</taxon>
        <taxon>Sordariomycetes</taxon>
        <taxon>Sordariomycetidae</taxon>
        <taxon>Sordariales</taxon>
        <taxon>Sordariales incertae sedis</taxon>
        <taxon>Madurella</taxon>
    </lineage>
</organism>
<evidence type="ECO:0000256" key="1">
    <source>
        <dbReference type="SAM" id="MobiDB-lite"/>
    </source>
</evidence>
<dbReference type="OrthoDB" id="2906425at2759"/>
<reference evidence="3 4" key="1">
    <citation type="journal article" date="2016" name="Genome Announc.">
        <title>Genome Sequence of Madurella mycetomatis mm55, Isolated from a Human Mycetoma Case in Sudan.</title>
        <authorList>
            <person name="Smit S."/>
            <person name="Derks M.F."/>
            <person name="Bervoets S."/>
            <person name="Fahal A."/>
            <person name="van Leeuwen W."/>
            <person name="van Belkum A."/>
            <person name="van de Sande W.W."/>
        </authorList>
    </citation>
    <scope>NUCLEOTIDE SEQUENCE [LARGE SCALE GENOMIC DNA]</scope>
    <source>
        <strain evidence="4">mm55</strain>
    </source>
</reference>
<dbReference type="InterPro" id="IPR011009">
    <property type="entry name" value="Kinase-like_dom_sf"/>
</dbReference>
<feature type="region of interest" description="Disordered" evidence="1">
    <location>
        <begin position="87"/>
        <end position="120"/>
    </location>
</feature>
<feature type="domain" description="Aminoglycoside phosphotransferase" evidence="2">
    <location>
        <begin position="195"/>
        <end position="390"/>
    </location>
</feature>
<evidence type="ECO:0000313" key="3">
    <source>
        <dbReference type="EMBL" id="KXX83131.1"/>
    </source>
</evidence>
<dbReference type="STRING" id="100816.A0A175WI82"/>
<protein>
    <recommendedName>
        <fullName evidence="2">Aminoglycoside phosphotransferase domain-containing protein</fullName>
    </recommendedName>
</protein>
<evidence type="ECO:0000313" key="4">
    <source>
        <dbReference type="Proteomes" id="UP000078237"/>
    </source>
</evidence>